<accession>A0A5B7GMX5</accession>
<keyword evidence="3" id="KW-1185">Reference proteome</keyword>
<feature type="region of interest" description="Disordered" evidence="1">
    <location>
        <begin position="51"/>
        <end position="72"/>
    </location>
</feature>
<evidence type="ECO:0000313" key="3">
    <source>
        <dbReference type="Proteomes" id="UP000324222"/>
    </source>
</evidence>
<name>A0A5B7GMX5_PORTR</name>
<comment type="caution">
    <text evidence="2">The sequence shown here is derived from an EMBL/GenBank/DDBJ whole genome shotgun (WGS) entry which is preliminary data.</text>
</comment>
<sequence length="108" mass="11533">MCPADRRITTHKTPRTFYLTSPNPYPSTSLPSPKLVAVVVVVLMVVDVSVERGGTGGDDGPSVGRDGGGEEFVSTPNLYQVPQVNKGFTTGFTTRTCPRNHPVVNQAC</sequence>
<proteinExistence type="predicted"/>
<dbReference type="Proteomes" id="UP000324222">
    <property type="component" value="Unassembled WGS sequence"/>
</dbReference>
<dbReference type="AlphaFoldDB" id="A0A5B7GMX5"/>
<organism evidence="2 3">
    <name type="scientific">Portunus trituberculatus</name>
    <name type="common">Swimming crab</name>
    <name type="synonym">Neptunus trituberculatus</name>
    <dbReference type="NCBI Taxonomy" id="210409"/>
    <lineage>
        <taxon>Eukaryota</taxon>
        <taxon>Metazoa</taxon>
        <taxon>Ecdysozoa</taxon>
        <taxon>Arthropoda</taxon>
        <taxon>Crustacea</taxon>
        <taxon>Multicrustacea</taxon>
        <taxon>Malacostraca</taxon>
        <taxon>Eumalacostraca</taxon>
        <taxon>Eucarida</taxon>
        <taxon>Decapoda</taxon>
        <taxon>Pleocyemata</taxon>
        <taxon>Brachyura</taxon>
        <taxon>Eubrachyura</taxon>
        <taxon>Portunoidea</taxon>
        <taxon>Portunidae</taxon>
        <taxon>Portuninae</taxon>
        <taxon>Portunus</taxon>
    </lineage>
</organism>
<gene>
    <name evidence="2" type="ORF">E2C01_055603</name>
</gene>
<reference evidence="2 3" key="1">
    <citation type="submission" date="2019-05" db="EMBL/GenBank/DDBJ databases">
        <title>Another draft genome of Portunus trituberculatus and its Hox gene families provides insights of decapod evolution.</title>
        <authorList>
            <person name="Jeong J.-H."/>
            <person name="Song I."/>
            <person name="Kim S."/>
            <person name="Choi T."/>
            <person name="Kim D."/>
            <person name="Ryu S."/>
            <person name="Kim W."/>
        </authorList>
    </citation>
    <scope>NUCLEOTIDE SEQUENCE [LARGE SCALE GENOMIC DNA]</scope>
    <source>
        <tissue evidence="2">Muscle</tissue>
    </source>
</reference>
<dbReference type="EMBL" id="VSRR010018620">
    <property type="protein sequence ID" value="MPC61530.1"/>
    <property type="molecule type" value="Genomic_DNA"/>
</dbReference>
<protein>
    <submittedName>
        <fullName evidence="2">Uncharacterized protein</fullName>
    </submittedName>
</protein>
<evidence type="ECO:0000313" key="2">
    <source>
        <dbReference type="EMBL" id="MPC61530.1"/>
    </source>
</evidence>
<evidence type="ECO:0000256" key="1">
    <source>
        <dbReference type="SAM" id="MobiDB-lite"/>
    </source>
</evidence>